<organism evidence="1 2">
    <name type="scientific">Adineta steineri</name>
    <dbReference type="NCBI Taxonomy" id="433720"/>
    <lineage>
        <taxon>Eukaryota</taxon>
        <taxon>Metazoa</taxon>
        <taxon>Spiralia</taxon>
        <taxon>Gnathifera</taxon>
        <taxon>Rotifera</taxon>
        <taxon>Eurotatoria</taxon>
        <taxon>Bdelloidea</taxon>
        <taxon>Adinetida</taxon>
        <taxon>Adinetidae</taxon>
        <taxon>Adineta</taxon>
    </lineage>
</organism>
<sequence length="78" mass="8710">MPNNRVSTISDGSMGIAMGRSVTVQAFMGTPKATGKLAWVQNTYASQYNHAVGCWESFDNTMKKRRMRGGHLLLYRLL</sequence>
<dbReference type="AlphaFoldDB" id="A0A819SIM8"/>
<dbReference type="Proteomes" id="UP000663844">
    <property type="component" value="Unassembled WGS sequence"/>
</dbReference>
<protein>
    <submittedName>
        <fullName evidence="1">Uncharacterized protein</fullName>
    </submittedName>
</protein>
<proteinExistence type="predicted"/>
<dbReference type="EMBL" id="CAJOAZ010004499">
    <property type="protein sequence ID" value="CAF4062126.1"/>
    <property type="molecule type" value="Genomic_DNA"/>
</dbReference>
<feature type="non-terminal residue" evidence="1">
    <location>
        <position position="78"/>
    </location>
</feature>
<comment type="caution">
    <text evidence="1">The sequence shown here is derived from an EMBL/GenBank/DDBJ whole genome shotgun (WGS) entry which is preliminary data.</text>
</comment>
<reference evidence="1" key="1">
    <citation type="submission" date="2021-02" db="EMBL/GenBank/DDBJ databases">
        <authorList>
            <person name="Nowell W R."/>
        </authorList>
    </citation>
    <scope>NUCLEOTIDE SEQUENCE</scope>
</reference>
<evidence type="ECO:0000313" key="2">
    <source>
        <dbReference type="Proteomes" id="UP000663844"/>
    </source>
</evidence>
<gene>
    <name evidence="1" type="ORF">OXD698_LOCUS33194</name>
</gene>
<name>A0A819SIM8_9BILA</name>
<accession>A0A819SIM8</accession>
<evidence type="ECO:0000313" key="1">
    <source>
        <dbReference type="EMBL" id="CAF4062126.1"/>
    </source>
</evidence>